<evidence type="ECO:0000256" key="5">
    <source>
        <dbReference type="ARBA" id="ARBA00022553"/>
    </source>
</evidence>
<dbReference type="Gene3D" id="3.30.565.10">
    <property type="entry name" value="Histidine kinase-like ATPase, C-terminal domain"/>
    <property type="match status" value="1"/>
</dbReference>
<dbReference type="CDD" id="cd00082">
    <property type="entry name" value="HisKA"/>
    <property type="match status" value="1"/>
</dbReference>
<evidence type="ECO:0000256" key="3">
    <source>
        <dbReference type="ARBA" id="ARBA00012438"/>
    </source>
</evidence>
<evidence type="ECO:0000313" key="17">
    <source>
        <dbReference type="EMBL" id="PJK17145.1"/>
    </source>
</evidence>
<evidence type="ECO:0000256" key="2">
    <source>
        <dbReference type="ARBA" id="ARBA00004651"/>
    </source>
</evidence>
<keyword evidence="10" id="KW-0067">ATP-binding</keyword>
<dbReference type="SMART" id="SM00388">
    <property type="entry name" value="HisKA"/>
    <property type="match status" value="1"/>
</dbReference>
<reference evidence="17 18" key="1">
    <citation type="submission" date="2017-10" db="EMBL/GenBank/DDBJ databases">
        <title>Draft genome of Chryseomicrobium casticus sp. nov.</title>
        <authorList>
            <person name="Chakraborty R."/>
            <person name="Saha T."/>
        </authorList>
    </citation>
    <scope>NUCLEOTIDE SEQUENCE [LARGE SCALE GENOMIC DNA]</scope>
    <source>
        <strain evidence="17 18">ET03</strain>
    </source>
</reference>
<evidence type="ECO:0000259" key="15">
    <source>
        <dbReference type="PROSITE" id="PS50109"/>
    </source>
</evidence>
<dbReference type="PANTHER" id="PTHR45436:SF5">
    <property type="entry name" value="SENSOR HISTIDINE KINASE TRCS"/>
    <property type="match status" value="1"/>
</dbReference>
<comment type="catalytic activity">
    <reaction evidence="1">
        <text>ATP + protein L-histidine = ADP + protein N-phospho-L-histidine.</text>
        <dbReference type="EC" id="2.7.13.3"/>
    </reaction>
</comment>
<accession>A0A2M9F131</accession>
<evidence type="ECO:0000256" key="12">
    <source>
        <dbReference type="ARBA" id="ARBA00023012"/>
    </source>
</evidence>
<name>A0A2M9F131_9BACL</name>
<dbReference type="OrthoDB" id="9786919at2"/>
<dbReference type="InterPro" id="IPR003594">
    <property type="entry name" value="HATPase_dom"/>
</dbReference>
<dbReference type="PROSITE" id="PS50885">
    <property type="entry name" value="HAMP"/>
    <property type="match status" value="1"/>
</dbReference>
<evidence type="ECO:0000256" key="4">
    <source>
        <dbReference type="ARBA" id="ARBA00022475"/>
    </source>
</evidence>
<dbReference type="EMBL" id="PCGR01000002">
    <property type="protein sequence ID" value="PJK17145.1"/>
    <property type="molecule type" value="Genomic_DNA"/>
</dbReference>
<organism evidence="17 18">
    <name type="scientific">Chryseomicrobium excrementi</name>
    <dbReference type="NCBI Taxonomy" id="2041346"/>
    <lineage>
        <taxon>Bacteria</taxon>
        <taxon>Bacillati</taxon>
        <taxon>Bacillota</taxon>
        <taxon>Bacilli</taxon>
        <taxon>Bacillales</taxon>
        <taxon>Caryophanaceae</taxon>
        <taxon>Chryseomicrobium</taxon>
    </lineage>
</organism>
<dbReference type="InterPro" id="IPR050428">
    <property type="entry name" value="TCS_sensor_his_kinase"/>
</dbReference>
<evidence type="ECO:0000256" key="13">
    <source>
        <dbReference type="ARBA" id="ARBA00023136"/>
    </source>
</evidence>
<dbReference type="EC" id="2.7.13.3" evidence="3"/>
<dbReference type="PRINTS" id="PR00344">
    <property type="entry name" value="BCTRLSENSOR"/>
</dbReference>
<keyword evidence="12" id="KW-0902">Two-component regulatory system</keyword>
<evidence type="ECO:0000256" key="14">
    <source>
        <dbReference type="SAM" id="Phobius"/>
    </source>
</evidence>
<dbReference type="InterPro" id="IPR036097">
    <property type="entry name" value="HisK_dim/P_sf"/>
</dbReference>
<protein>
    <recommendedName>
        <fullName evidence="3">histidine kinase</fullName>
        <ecNumber evidence="3">2.7.13.3</ecNumber>
    </recommendedName>
</protein>
<dbReference type="Proteomes" id="UP000228680">
    <property type="component" value="Unassembled WGS sequence"/>
</dbReference>
<keyword evidence="5" id="KW-0597">Phosphoprotein</keyword>
<dbReference type="GO" id="GO:0005524">
    <property type="term" value="F:ATP binding"/>
    <property type="evidence" value="ECO:0007669"/>
    <property type="project" value="UniProtKB-KW"/>
</dbReference>
<gene>
    <name evidence="17" type="ORF">CQS04_08330</name>
</gene>
<keyword evidence="7 14" id="KW-0812">Transmembrane</keyword>
<evidence type="ECO:0000256" key="7">
    <source>
        <dbReference type="ARBA" id="ARBA00022692"/>
    </source>
</evidence>
<evidence type="ECO:0000256" key="9">
    <source>
        <dbReference type="ARBA" id="ARBA00022777"/>
    </source>
</evidence>
<sequence>MKLKAKIHLFSTLLAILTLLAVNGLSYYLFETFSYSNAANPLRTDVQQVAAALSQIQEQTEIPTILRAYAPENGALRVDGEGAISYAVETEPLLRGYETDVNLNQAFTKVDTENGTVLSAATTALLGSGEIVTITLHQLTSSLDATLSLLFRTFVIATLLGALLLFSSNFLLGRQVTAPIEQLIRHIQGNRERGSYRVISVDDHKKEETAVLAREFNSMMERLGENYNKQEQFVANAAHELKTPLTIIESYANLLKRRGTRDVEVTAEAIEAITSETARMKQMVEQFLELARSQQAIEIERHSLDVVALVQDLALQLERLYSREIVVEATGEVWKYSDSARLRQLLTVLIDNAKKYSESAIVVSVDSMQIEVKDQGVGIPEKDIPHVFDRFYRVDEARARETGGSGIGLAIAKELATQLNLDISITSELNKGTTVTLHFHEDPSH</sequence>
<dbReference type="Pfam" id="PF00512">
    <property type="entry name" value="HisKA"/>
    <property type="match status" value="1"/>
</dbReference>
<dbReference type="InterPro" id="IPR004358">
    <property type="entry name" value="Sig_transdc_His_kin-like_C"/>
</dbReference>
<keyword evidence="9" id="KW-0418">Kinase</keyword>
<proteinExistence type="predicted"/>
<dbReference type="InterPro" id="IPR005467">
    <property type="entry name" value="His_kinase_dom"/>
</dbReference>
<dbReference type="RefSeq" id="WP_100353688.1">
    <property type="nucleotide sequence ID" value="NZ_PCGR01000002.1"/>
</dbReference>
<dbReference type="InterPro" id="IPR036890">
    <property type="entry name" value="HATPase_C_sf"/>
</dbReference>
<dbReference type="SUPFAM" id="SSF47384">
    <property type="entry name" value="Homodimeric domain of signal transducing histidine kinase"/>
    <property type="match status" value="1"/>
</dbReference>
<dbReference type="SUPFAM" id="SSF55874">
    <property type="entry name" value="ATPase domain of HSP90 chaperone/DNA topoisomerase II/histidine kinase"/>
    <property type="match status" value="1"/>
</dbReference>
<feature type="transmembrane region" description="Helical" evidence="14">
    <location>
        <begin position="149"/>
        <end position="172"/>
    </location>
</feature>
<keyword evidence="13 14" id="KW-0472">Membrane</keyword>
<comment type="caution">
    <text evidence="17">The sequence shown here is derived from an EMBL/GenBank/DDBJ whole genome shotgun (WGS) entry which is preliminary data.</text>
</comment>
<dbReference type="PROSITE" id="PS50109">
    <property type="entry name" value="HIS_KIN"/>
    <property type="match status" value="1"/>
</dbReference>
<dbReference type="Gene3D" id="1.10.287.130">
    <property type="match status" value="1"/>
</dbReference>
<dbReference type="GO" id="GO:0000155">
    <property type="term" value="F:phosphorelay sensor kinase activity"/>
    <property type="evidence" value="ECO:0007669"/>
    <property type="project" value="InterPro"/>
</dbReference>
<comment type="subcellular location">
    <subcellularLocation>
        <location evidence="2">Cell membrane</location>
        <topology evidence="2">Multi-pass membrane protein</topology>
    </subcellularLocation>
</comment>
<keyword evidence="11 14" id="KW-1133">Transmembrane helix</keyword>
<dbReference type="Pfam" id="PF02518">
    <property type="entry name" value="HATPase_c"/>
    <property type="match status" value="1"/>
</dbReference>
<dbReference type="SMART" id="SM00387">
    <property type="entry name" value="HATPase_c"/>
    <property type="match status" value="1"/>
</dbReference>
<evidence type="ECO:0000256" key="10">
    <source>
        <dbReference type="ARBA" id="ARBA00022840"/>
    </source>
</evidence>
<keyword evidence="8" id="KW-0547">Nucleotide-binding</keyword>
<feature type="domain" description="HAMP" evidence="16">
    <location>
        <begin position="174"/>
        <end position="228"/>
    </location>
</feature>
<evidence type="ECO:0000259" key="16">
    <source>
        <dbReference type="PROSITE" id="PS50885"/>
    </source>
</evidence>
<keyword evidence="4" id="KW-1003">Cell membrane</keyword>
<dbReference type="FunFam" id="1.10.287.130:FF:000001">
    <property type="entry name" value="Two-component sensor histidine kinase"/>
    <property type="match status" value="1"/>
</dbReference>
<dbReference type="GO" id="GO:0005886">
    <property type="term" value="C:plasma membrane"/>
    <property type="evidence" value="ECO:0007669"/>
    <property type="project" value="UniProtKB-SubCell"/>
</dbReference>
<dbReference type="CDD" id="cd00075">
    <property type="entry name" value="HATPase"/>
    <property type="match status" value="1"/>
</dbReference>
<evidence type="ECO:0000256" key="11">
    <source>
        <dbReference type="ARBA" id="ARBA00022989"/>
    </source>
</evidence>
<evidence type="ECO:0000256" key="8">
    <source>
        <dbReference type="ARBA" id="ARBA00022741"/>
    </source>
</evidence>
<evidence type="ECO:0000313" key="18">
    <source>
        <dbReference type="Proteomes" id="UP000228680"/>
    </source>
</evidence>
<evidence type="ECO:0000256" key="6">
    <source>
        <dbReference type="ARBA" id="ARBA00022679"/>
    </source>
</evidence>
<evidence type="ECO:0000256" key="1">
    <source>
        <dbReference type="ARBA" id="ARBA00000085"/>
    </source>
</evidence>
<dbReference type="Gene3D" id="6.10.340.10">
    <property type="match status" value="1"/>
</dbReference>
<feature type="domain" description="Histidine kinase" evidence="15">
    <location>
        <begin position="236"/>
        <end position="443"/>
    </location>
</feature>
<keyword evidence="18" id="KW-1185">Reference proteome</keyword>
<dbReference type="InterPro" id="IPR003660">
    <property type="entry name" value="HAMP_dom"/>
</dbReference>
<keyword evidence="6" id="KW-0808">Transferase</keyword>
<dbReference type="PANTHER" id="PTHR45436">
    <property type="entry name" value="SENSOR HISTIDINE KINASE YKOH"/>
    <property type="match status" value="1"/>
</dbReference>
<dbReference type="InterPro" id="IPR003661">
    <property type="entry name" value="HisK_dim/P_dom"/>
</dbReference>
<dbReference type="AlphaFoldDB" id="A0A2M9F131"/>